<evidence type="ECO:0000256" key="1">
    <source>
        <dbReference type="SAM" id="SignalP"/>
    </source>
</evidence>
<evidence type="ECO:0000313" key="3">
    <source>
        <dbReference type="EMBL" id="CUS39786.1"/>
    </source>
</evidence>
<dbReference type="SUPFAM" id="SSF53850">
    <property type="entry name" value="Periplasmic binding protein-like II"/>
    <property type="match status" value="1"/>
</dbReference>
<keyword evidence="1" id="KW-0732">Signal</keyword>
<evidence type="ECO:0000313" key="4">
    <source>
        <dbReference type="Proteomes" id="UP000199032"/>
    </source>
</evidence>
<feature type="signal peptide" evidence="1">
    <location>
        <begin position="1"/>
        <end position="28"/>
    </location>
</feature>
<dbReference type="InterPro" id="IPR024370">
    <property type="entry name" value="PBP_domain"/>
</dbReference>
<dbReference type="Pfam" id="PF12849">
    <property type="entry name" value="PBP_like_2"/>
    <property type="match status" value="1"/>
</dbReference>
<keyword evidence="4" id="KW-1185">Reference proteome</keyword>
<proteinExistence type="predicted"/>
<accession>A0A0S4LSZ7</accession>
<name>A0A0S4LSZ7_9BACT</name>
<gene>
    <name evidence="3" type="ORF">COMA1_90057</name>
</gene>
<organism evidence="3 4">
    <name type="scientific">Candidatus Nitrospira nitrosa</name>
    <dbReference type="NCBI Taxonomy" id="1742972"/>
    <lineage>
        <taxon>Bacteria</taxon>
        <taxon>Pseudomonadati</taxon>
        <taxon>Nitrospirota</taxon>
        <taxon>Nitrospiria</taxon>
        <taxon>Nitrospirales</taxon>
        <taxon>Nitrospiraceae</taxon>
        <taxon>Nitrospira</taxon>
    </lineage>
</organism>
<protein>
    <recommendedName>
        <fullName evidence="2">PBP domain-containing protein</fullName>
    </recommendedName>
</protein>
<dbReference type="AlphaFoldDB" id="A0A0S4LSZ7"/>
<feature type="domain" description="PBP" evidence="2">
    <location>
        <begin position="29"/>
        <end position="136"/>
    </location>
</feature>
<dbReference type="STRING" id="1742972.COMA1_90057"/>
<dbReference type="Proteomes" id="UP000199032">
    <property type="component" value="Unassembled WGS sequence"/>
</dbReference>
<evidence type="ECO:0000259" key="2">
    <source>
        <dbReference type="Pfam" id="PF12849"/>
    </source>
</evidence>
<feature type="chain" id="PRO_5006624282" description="PBP domain-containing protein" evidence="1">
    <location>
        <begin position="29"/>
        <end position="152"/>
    </location>
</feature>
<dbReference type="EMBL" id="CZQA01000015">
    <property type="protein sequence ID" value="CUS39786.1"/>
    <property type="molecule type" value="Genomic_DNA"/>
</dbReference>
<dbReference type="RefSeq" id="WP_090751371.1">
    <property type="nucleotide sequence ID" value="NZ_CZQA01000015.1"/>
</dbReference>
<sequence>MTRPSCTKTRWLEALAVALFLWSFPALAQADPLAVIVHKSNPNTSLSTTAIASMYRGETLHWPAGDRIKLVNREIAAEERKTFYLRVLNAKPDQVFYRQGTPVPVQSVIERSDEAVVRFVGTIEGAIGYISLSTLKEMNDGQIRIILIVDNP</sequence>
<dbReference type="Gene3D" id="3.40.190.10">
    <property type="entry name" value="Periplasmic binding protein-like II"/>
    <property type="match status" value="1"/>
</dbReference>
<dbReference type="OrthoDB" id="5368544at2"/>
<reference evidence="3 4" key="1">
    <citation type="submission" date="2015-10" db="EMBL/GenBank/DDBJ databases">
        <authorList>
            <person name="Gilbert D.G."/>
        </authorList>
    </citation>
    <scope>NUCLEOTIDE SEQUENCE [LARGE SCALE GENOMIC DNA]</scope>
    <source>
        <strain evidence="3">COMA1</strain>
    </source>
</reference>